<comment type="similarity">
    <text evidence="2">Belongs to the class-I pyridoxal-phosphate-dependent aminotransferase family.</text>
</comment>
<dbReference type="GO" id="GO:1901605">
    <property type="term" value="P:alpha-amino acid metabolic process"/>
    <property type="evidence" value="ECO:0007669"/>
    <property type="project" value="TreeGrafter"/>
</dbReference>
<evidence type="ECO:0000259" key="6">
    <source>
        <dbReference type="Pfam" id="PF00155"/>
    </source>
</evidence>
<evidence type="ECO:0000256" key="1">
    <source>
        <dbReference type="ARBA" id="ARBA00001933"/>
    </source>
</evidence>
<comment type="caution">
    <text evidence="7">The sequence shown here is derived from an EMBL/GenBank/DDBJ whole genome shotgun (WGS) entry which is preliminary data.</text>
</comment>
<dbReference type="GO" id="GO:0008483">
    <property type="term" value="F:transaminase activity"/>
    <property type="evidence" value="ECO:0007669"/>
    <property type="project" value="UniProtKB-KW"/>
</dbReference>
<dbReference type="AlphaFoldDB" id="A0A1M2VYH3"/>
<keyword evidence="4 7" id="KW-0808">Transferase</keyword>
<dbReference type="PANTHER" id="PTHR42790:SF1">
    <property type="entry name" value="AROMATIC AMINO ACID AMINOTRANSFERASE, HYPOTHETICAL (EUROFUNG)"/>
    <property type="match status" value="1"/>
</dbReference>
<evidence type="ECO:0000256" key="3">
    <source>
        <dbReference type="ARBA" id="ARBA00022576"/>
    </source>
</evidence>
<gene>
    <name evidence="7" type="ORF">TRAPUB_10896</name>
</gene>
<reference evidence="7 8" key="1">
    <citation type="submission" date="2016-10" db="EMBL/GenBank/DDBJ databases">
        <title>Genome sequence of the basidiomycete white-rot fungus Trametes pubescens.</title>
        <authorList>
            <person name="Makela M.R."/>
            <person name="Granchi Z."/>
            <person name="Peng M."/>
            <person name="De Vries R.P."/>
            <person name="Grigoriev I."/>
            <person name="Riley R."/>
            <person name="Hilden K."/>
        </authorList>
    </citation>
    <scope>NUCLEOTIDE SEQUENCE [LARGE SCALE GENOMIC DNA]</scope>
    <source>
        <strain evidence="7 8">FBCC735</strain>
    </source>
</reference>
<dbReference type="OrthoDB" id="691673at2759"/>
<comment type="cofactor">
    <cofactor evidence="1">
        <name>pyridoxal 5'-phosphate</name>
        <dbReference type="ChEBI" id="CHEBI:597326"/>
    </cofactor>
</comment>
<protein>
    <submittedName>
        <fullName evidence="7">Aromatic amino acid aminotransferase C56E4.03</fullName>
    </submittedName>
</protein>
<dbReference type="EMBL" id="MNAD01000476">
    <property type="protein sequence ID" value="OJT12572.1"/>
    <property type="molecule type" value="Genomic_DNA"/>
</dbReference>
<sequence>MQSPEKQQKAIDLSHHLSDVALARQTSPLKGLARFFGRPGMISLAGGMPSPDYFPFANISGDALVPESFAITANQSESSLSWLWKLFGGSGRKEKTSTITIPKYADRPEDINLATALQYGMATGLPALSKFINEFVGKTYKPAFSDWTTLIQTGNTDGWSRVILTLSNPGETYIVEDWTYPSAMAVTQPYGITPVGVPMDGQGLRSDELRKLLGEWDEAARGAKRPHVLYTVPVGQNPTGLTTSVSRKKEIYDICVEYDVIIVEDDPYYFLQLAPYSAKFDRASSRVDPTESDKWLSGLSPSYLKFDYQGRVIRLDTFSKTIAPGSRLGFFTCNPRFAERFERAGETSTQAPCGFGQSLIGQLLTTWQFDGYVRWLHGLAAQYEARRDFLIDALAEEFNLKQSLGTTGAWAGLTVLSASAKPRGLAAMSEKFAFGQQPYFSLVPPTAGMFLWLKIHFENVRGFKEGDEASLEIKLWTKLAEAGVLVGPGYYFGTEESARDSAAEGHFRMSFSLATDQELKKAVEILGEVVRDFFQNPE</sequence>
<dbReference type="Pfam" id="PF00155">
    <property type="entry name" value="Aminotran_1_2"/>
    <property type="match status" value="1"/>
</dbReference>
<dbReference type="SUPFAM" id="SSF53383">
    <property type="entry name" value="PLP-dependent transferases"/>
    <property type="match status" value="1"/>
</dbReference>
<dbReference type="PANTHER" id="PTHR42790">
    <property type="entry name" value="AMINOTRANSFERASE"/>
    <property type="match status" value="1"/>
</dbReference>
<organism evidence="7 8">
    <name type="scientific">Trametes pubescens</name>
    <name type="common">White-rot fungus</name>
    <dbReference type="NCBI Taxonomy" id="154538"/>
    <lineage>
        <taxon>Eukaryota</taxon>
        <taxon>Fungi</taxon>
        <taxon>Dikarya</taxon>
        <taxon>Basidiomycota</taxon>
        <taxon>Agaricomycotina</taxon>
        <taxon>Agaricomycetes</taxon>
        <taxon>Polyporales</taxon>
        <taxon>Polyporaceae</taxon>
        <taxon>Trametes</taxon>
    </lineage>
</organism>
<dbReference type="CDD" id="cd00609">
    <property type="entry name" value="AAT_like"/>
    <property type="match status" value="1"/>
</dbReference>
<keyword evidence="3 7" id="KW-0032">Aminotransferase</keyword>
<name>A0A1M2VYH3_TRAPU</name>
<dbReference type="InterPro" id="IPR015424">
    <property type="entry name" value="PyrdxlP-dep_Trfase"/>
</dbReference>
<dbReference type="InterPro" id="IPR004839">
    <property type="entry name" value="Aminotransferase_I/II_large"/>
</dbReference>
<dbReference type="InterPro" id="IPR050859">
    <property type="entry name" value="Class-I_PLP-dep_aminotransf"/>
</dbReference>
<keyword evidence="8" id="KW-1185">Reference proteome</keyword>
<dbReference type="InterPro" id="IPR015421">
    <property type="entry name" value="PyrdxlP-dep_Trfase_major"/>
</dbReference>
<feature type="domain" description="Aminotransferase class I/classII large" evidence="6">
    <location>
        <begin position="115"/>
        <end position="525"/>
    </location>
</feature>
<dbReference type="Proteomes" id="UP000184267">
    <property type="component" value="Unassembled WGS sequence"/>
</dbReference>
<evidence type="ECO:0000256" key="5">
    <source>
        <dbReference type="ARBA" id="ARBA00022898"/>
    </source>
</evidence>
<dbReference type="Gene3D" id="3.40.640.10">
    <property type="entry name" value="Type I PLP-dependent aspartate aminotransferase-like (Major domain)"/>
    <property type="match status" value="1"/>
</dbReference>
<proteinExistence type="inferred from homology"/>
<keyword evidence="5" id="KW-0663">Pyridoxal phosphate</keyword>
<dbReference type="GO" id="GO:0030170">
    <property type="term" value="F:pyridoxal phosphate binding"/>
    <property type="evidence" value="ECO:0007669"/>
    <property type="project" value="InterPro"/>
</dbReference>
<accession>A0A1M2VYH3</accession>
<dbReference type="OMA" id="YVRWLHG"/>
<evidence type="ECO:0000313" key="8">
    <source>
        <dbReference type="Proteomes" id="UP000184267"/>
    </source>
</evidence>
<evidence type="ECO:0000256" key="4">
    <source>
        <dbReference type="ARBA" id="ARBA00022679"/>
    </source>
</evidence>
<evidence type="ECO:0000313" key="7">
    <source>
        <dbReference type="EMBL" id="OJT12572.1"/>
    </source>
</evidence>
<evidence type="ECO:0000256" key="2">
    <source>
        <dbReference type="ARBA" id="ARBA00007441"/>
    </source>
</evidence>
<dbReference type="STRING" id="154538.A0A1M2VYH3"/>